<dbReference type="InterPro" id="IPR008991">
    <property type="entry name" value="Translation_prot_SH3-like_sf"/>
</dbReference>
<dbReference type="Gene3D" id="2.30.30.790">
    <property type="match status" value="1"/>
</dbReference>
<geneLocation type="plastid" evidence="4"/>
<accession>A0A222AH50</accession>
<comment type="similarity">
    <text evidence="1">Belongs to the bacterial ribosomal protein bL19 family.</text>
</comment>
<dbReference type="HAMAP" id="MF_00402">
    <property type="entry name" value="Ribosomal_bL19"/>
    <property type="match status" value="1"/>
</dbReference>
<organism evidence="4">
    <name type="scientific">Cryptomonas curvata</name>
    <dbReference type="NCBI Taxonomy" id="233186"/>
    <lineage>
        <taxon>Eukaryota</taxon>
        <taxon>Cryptophyceae</taxon>
        <taxon>Cryptomonadales</taxon>
        <taxon>Cryptomonadaceae</taxon>
        <taxon>Cryptomonas</taxon>
    </lineage>
</organism>
<dbReference type="GO" id="GO:0003735">
    <property type="term" value="F:structural constituent of ribosome"/>
    <property type="evidence" value="ECO:0007669"/>
    <property type="project" value="InterPro"/>
</dbReference>
<dbReference type="Pfam" id="PF01245">
    <property type="entry name" value="Ribosomal_L19"/>
    <property type="match status" value="1"/>
</dbReference>
<evidence type="ECO:0000256" key="2">
    <source>
        <dbReference type="ARBA" id="ARBA00022980"/>
    </source>
</evidence>
<dbReference type="GO" id="GO:0006412">
    <property type="term" value="P:translation"/>
    <property type="evidence" value="ECO:0007669"/>
    <property type="project" value="InterPro"/>
</dbReference>
<proteinExistence type="inferred from homology"/>
<dbReference type="RefSeq" id="YP_009420216.1">
    <property type="nucleotide sequence ID" value="NC_035720.1"/>
</dbReference>
<evidence type="ECO:0000256" key="1">
    <source>
        <dbReference type="ARBA" id="ARBA00005781"/>
    </source>
</evidence>
<sequence>MKLKNNLHLLAQKDLEDKFLNRNLPLIRVGDTLKLGVSITEGNKERVQFTEGVVIAKKSSGLDATITLRRVMQGVGVERVYLINSPKLKSIEILRSSTVRRSKLYYLRLRFGKATRLQQRFD</sequence>
<evidence type="ECO:0000256" key="3">
    <source>
        <dbReference type="ARBA" id="ARBA00023274"/>
    </source>
</evidence>
<keyword evidence="4" id="KW-0934">Plastid</keyword>
<reference evidence="4" key="1">
    <citation type="journal article" date="2017" name="Genome Biol. Evol.">
        <title>Evolutionary Dynamics of Cryptophyte Plastid Genomes.</title>
        <authorList>
            <person name="Kim J.I."/>
            <person name="Moore C.E."/>
            <person name="Archibald J.M."/>
            <person name="Bhattacharya D."/>
            <person name="Yi G."/>
            <person name="Yoon H.S."/>
            <person name="Shin W."/>
        </authorList>
    </citation>
    <scope>NUCLEOTIDE SEQUENCE</scope>
    <source>
        <strain evidence="4">CNUKR</strain>
    </source>
</reference>
<keyword evidence="2 4" id="KW-0689">Ribosomal protein</keyword>
<evidence type="ECO:0000313" key="4">
    <source>
        <dbReference type="EMBL" id="ASO75704.1"/>
    </source>
</evidence>
<dbReference type="GO" id="GO:0005762">
    <property type="term" value="C:mitochondrial large ribosomal subunit"/>
    <property type="evidence" value="ECO:0007669"/>
    <property type="project" value="TreeGrafter"/>
</dbReference>
<dbReference type="PIRSF" id="PIRSF002191">
    <property type="entry name" value="Ribosomal_L19"/>
    <property type="match status" value="1"/>
</dbReference>
<dbReference type="SUPFAM" id="SSF50104">
    <property type="entry name" value="Translation proteins SH3-like domain"/>
    <property type="match status" value="1"/>
</dbReference>
<keyword evidence="3" id="KW-0687">Ribonucleoprotein</keyword>
<dbReference type="InterPro" id="IPR001857">
    <property type="entry name" value="Ribosomal_bL19"/>
</dbReference>
<dbReference type="InterPro" id="IPR038657">
    <property type="entry name" value="Ribosomal_bL19_sf"/>
</dbReference>
<dbReference type="AlphaFoldDB" id="A0A222AH50"/>
<dbReference type="PANTHER" id="PTHR15680:SF9">
    <property type="entry name" value="LARGE RIBOSOMAL SUBUNIT PROTEIN BL19M"/>
    <property type="match status" value="1"/>
</dbReference>
<dbReference type="PRINTS" id="PR00061">
    <property type="entry name" value="RIBOSOMALL19"/>
</dbReference>
<name>A0A222AH50_9CRYP</name>
<dbReference type="EMBL" id="KY856939">
    <property type="protein sequence ID" value="ASO75704.1"/>
    <property type="molecule type" value="Genomic_DNA"/>
</dbReference>
<gene>
    <name evidence="4" type="primary">rpl19</name>
</gene>
<protein>
    <submittedName>
        <fullName evidence="4">Ribosomal protein L19</fullName>
    </submittedName>
</protein>
<dbReference type="NCBIfam" id="TIGR01024">
    <property type="entry name" value="rplS_bact"/>
    <property type="match status" value="1"/>
</dbReference>
<dbReference type="GeneID" id="33909953"/>
<dbReference type="PANTHER" id="PTHR15680">
    <property type="entry name" value="RIBOSOMAL PROTEIN L19"/>
    <property type="match status" value="1"/>
</dbReference>